<dbReference type="FunFam" id="1.10.20.10:FF:000011">
    <property type="entry name" value="Transcription initiation factor TFIID subunit 12"/>
    <property type="match status" value="1"/>
</dbReference>
<dbReference type="PANTHER" id="PTHR12264">
    <property type="entry name" value="TRANSCRIPTION INITIATION FACTOR TFIID SUBUNIT 12"/>
    <property type="match status" value="1"/>
</dbReference>
<feature type="region of interest" description="Disordered" evidence="7">
    <location>
        <begin position="1"/>
        <end position="32"/>
    </location>
</feature>
<dbReference type="OrthoDB" id="2193432at2759"/>
<accession>A0A443RTJ7</accession>
<proteinExistence type="inferred from homology"/>
<feature type="domain" description="Transcription initiation factor TFIID subunit 12" evidence="8">
    <location>
        <begin position="38"/>
        <end position="104"/>
    </location>
</feature>
<feature type="compositionally biased region" description="Polar residues" evidence="7">
    <location>
        <begin position="22"/>
        <end position="32"/>
    </location>
</feature>
<dbReference type="VEuPathDB" id="VectorBase:LDEU013364"/>
<dbReference type="Gene3D" id="1.10.20.10">
    <property type="entry name" value="Histone, subunit A"/>
    <property type="match status" value="1"/>
</dbReference>
<evidence type="ECO:0000256" key="1">
    <source>
        <dbReference type="ARBA" id="ARBA00004123"/>
    </source>
</evidence>
<sequence length="145" mass="16458">MEGETNGEKSSNDVSHSNASSTNEQPVHTSNPVVILNKQRLQELVQEIDPREQLDDDVEDMLLTIADDFIDNLVTSACQLAKHRGSKTVDVKDIQLILEKNYNMLIPGFGSLPLFHQFKHLYKKSPTTEAHKQRMALIKKTLKKF</sequence>
<dbReference type="GO" id="GO:0003743">
    <property type="term" value="F:translation initiation factor activity"/>
    <property type="evidence" value="ECO:0007669"/>
    <property type="project" value="UniProtKB-KW"/>
</dbReference>
<protein>
    <recommendedName>
        <fullName evidence="3">Transcription initiation factor TFIID subunit 12</fullName>
    </recommendedName>
</protein>
<evidence type="ECO:0000256" key="3">
    <source>
        <dbReference type="ARBA" id="ARBA00017484"/>
    </source>
</evidence>
<keyword evidence="5" id="KW-0804">Transcription</keyword>
<dbReference type="InterPro" id="IPR003228">
    <property type="entry name" value="TFIID_TAF12_dom"/>
</dbReference>
<dbReference type="EMBL" id="NCKV01036044">
    <property type="protein sequence ID" value="RWS18676.1"/>
    <property type="molecule type" value="Genomic_DNA"/>
</dbReference>
<evidence type="ECO:0000256" key="2">
    <source>
        <dbReference type="ARBA" id="ARBA00007530"/>
    </source>
</evidence>
<feature type="compositionally biased region" description="Basic and acidic residues" evidence="7">
    <location>
        <begin position="1"/>
        <end position="11"/>
    </location>
</feature>
<dbReference type="SUPFAM" id="SSF47113">
    <property type="entry name" value="Histone-fold"/>
    <property type="match status" value="1"/>
</dbReference>
<dbReference type="GO" id="GO:0017025">
    <property type="term" value="F:TBP-class protein binding"/>
    <property type="evidence" value="ECO:0007669"/>
    <property type="project" value="TreeGrafter"/>
</dbReference>
<dbReference type="Proteomes" id="UP000288716">
    <property type="component" value="Unassembled WGS sequence"/>
</dbReference>
<dbReference type="InterPro" id="IPR009072">
    <property type="entry name" value="Histone-fold"/>
</dbReference>
<comment type="subcellular location">
    <subcellularLocation>
        <location evidence="1">Nucleus</location>
    </subcellularLocation>
</comment>
<dbReference type="PANTHER" id="PTHR12264:SF21">
    <property type="entry name" value="TRANSCRIPTION INITIATION FACTOR TFIID SUBUNIT 12"/>
    <property type="match status" value="1"/>
</dbReference>
<dbReference type="GO" id="GO:0000124">
    <property type="term" value="C:SAGA complex"/>
    <property type="evidence" value="ECO:0007669"/>
    <property type="project" value="InterPro"/>
</dbReference>
<dbReference type="InterPro" id="IPR037794">
    <property type="entry name" value="TAF12"/>
</dbReference>
<evidence type="ECO:0000313" key="10">
    <source>
        <dbReference type="Proteomes" id="UP000288716"/>
    </source>
</evidence>
<keyword evidence="10" id="KW-1185">Reference proteome</keyword>
<organism evidence="9 10">
    <name type="scientific">Leptotrombidium deliense</name>
    <dbReference type="NCBI Taxonomy" id="299467"/>
    <lineage>
        <taxon>Eukaryota</taxon>
        <taxon>Metazoa</taxon>
        <taxon>Ecdysozoa</taxon>
        <taxon>Arthropoda</taxon>
        <taxon>Chelicerata</taxon>
        <taxon>Arachnida</taxon>
        <taxon>Acari</taxon>
        <taxon>Acariformes</taxon>
        <taxon>Trombidiformes</taxon>
        <taxon>Prostigmata</taxon>
        <taxon>Anystina</taxon>
        <taxon>Parasitengona</taxon>
        <taxon>Trombiculoidea</taxon>
        <taxon>Trombiculidae</taxon>
        <taxon>Leptotrombidium</taxon>
    </lineage>
</organism>
<comment type="caution">
    <text evidence="9">The sequence shown here is derived from an EMBL/GenBank/DDBJ whole genome shotgun (WGS) entry which is preliminary data.</text>
</comment>
<keyword evidence="9" id="KW-0648">Protein biosynthesis</keyword>
<feature type="compositionally biased region" description="Low complexity" evidence="7">
    <location>
        <begin position="12"/>
        <end position="21"/>
    </location>
</feature>
<keyword evidence="4" id="KW-0805">Transcription regulation</keyword>
<dbReference type="GO" id="GO:0005669">
    <property type="term" value="C:transcription factor TFIID complex"/>
    <property type="evidence" value="ECO:0007669"/>
    <property type="project" value="InterPro"/>
</dbReference>
<evidence type="ECO:0000256" key="5">
    <source>
        <dbReference type="ARBA" id="ARBA00023163"/>
    </source>
</evidence>
<evidence type="ECO:0000259" key="8">
    <source>
        <dbReference type="Pfam" id="PF03847"/>
    </source>
</evidence>
<comment type="similarity">
    <text evidence="2">Belongs to the TAF12 family.</text>
</comment>
<dbReference type="Pfam" id="PF03847">
    <property type="entry name" value="TFIID_20kDa"/>
    <property type="match status" value="1"/>
</dbReference>
<dbReference type="CDD" id="cd07981">
    <property type="entry name" value="HFD_TAF12"/>
    <property type="match status" value="1"/>
</dbReference>
<name>A0A443RTJ7_9ACAR</name>
<keyword evidence="6" id="KW-0539">Nucleus</keyword>
<dbReference type="GO" id="GO:0003677">
    <property type="term" value="F:DNA binding"/>
    <property type="evidence" value="ECO:0007669"/>
    <property type="project" value="TreeGrafter"/>
</dbReference>
<reference evidence="9 10" key="1">
    <citation type="journal article" date="2018" name="Gigascience">
        <title>Genomes of trombidid mites reveal novel predicted allergens and laterally-transferred genes associated with secondary metabolism.</title>
        <authorList>
            <person name="Dong X."/>
            <person name="Chaisiri K."/>
            <person name="Xia D."/>
            <person name="Armstrong S.D."/>
            <person name="Fang Y."/>
            <person name="Donnelly M.J."/>
            <person name="Kadowaki T."/>
            <person name="McGarry J.W."/>
            <person name="Darby A.C."/>
            <person name="Makepeace B.L."/>
        </authorList>
    </citation>
    <scope>NUCLEOTIDE SEQUENCE [LARGE SCALE GENOMIC DNA]</scope>
    <source>
        <strain evidence="9">UoL-UT</strain>
    </source>
</reference>
<evidence type="ECO:0000256" key="4">
    <source>
        <dbReference type="ARBA" id="ARBA00023015"/>
    </source>
</evidence>
<keyword evidence="9" id="KW-0396">Initiation factor</keyword>
<evidence type="ECO:0000256" key="7">
    <source>
        <dbReference type="SAM" id="MobiDB-lite"/>
    </source>
</evidence>
<evidence type="ECO:0000313" key="9">
    <source>
        <dbReference type="EMBL" id="RWS18676.1"/>
    </source>
</evidence>
<dbReference type="GO" id="GO:0051123">
    <property type="term" value="P:RNA polymerase II preinitiation complex assembly"/>
    <property type="evidence" value="ECO:0007669"/>
    <property type="project" value="TreeGrafter"/>
</dbReference>
<dbReference type="AlphaFoldDB" id="A0A443RTJ7"/>
<dbReference type="STRING" id="299467.A0A443RTJ7"/>
<gene>
    <name evidence="9" type="ORF">B4U80_00266</name>
</gene>
<dbReference type="GO" id="GO:0046982">
    <property type="term" value="F:protein heterodimerization activity"/>
    <property type="evidence" value="ECO:0007669"/>
    <property type="project" value="InterPro"/>
</dbReference>
<evidence type="ECO:0000256" key="6">
    <source>
        <dbReference type="ARBA" id="ARBA00023242"/>
    </source>
</evidence>